<dbReference type="OrthoDB" id="6649590at2"/>
<reference evidence="1 2" key="1">
    <citation type="submission" date="2017-02" db="EMBL/GenBank/DDBJ databases">
        <title>Draft genome sequence of Moraxella lincolnii CCUG 9405T type strain.</title>
        <authorList>
            <person name="Salva-Serra F."/>
            <person name="Engstrom-Jakobsson H."/>
            <person name="Thorell K."/>
            <person name="Jaen-Luchoro D."/>
            <person name="Gonzales-Siles L."/>
            <person name="Karlsson R."/>
            <person name="Yazdan S."/>
            <person name="Boulund F."/>
            <person name="Johnning A."/>
            <person name="Engstrand L."/>
            <person name="Kristiansson E."/>
            <person name="Moore E."/>
        </authorList>
    </citation>
    <scope>NUCLEOTIDE SEQUENCE [LARGE SCALE GENOMIC DNA]</scope>
    <source>
        <strain evidence="1 2">CCUG 9405</strain>
    </source>
</reference>
<evidence type="ECO:0000313" key="1">
    <source>
        <dbReference type="EMBL" id="OOS22758.1"/>
    </source>
</evidence>
<evidence type="ECO:0008006" key="3">
    <source>
        <dbReference type="Google" id="ProtNLM"/>
    </source>
</evidence>
<dbReference type="AlphaFoldDB" id="A0A1T0CK70"/>
<comment type="caution">
    <text evidence="1">The sequence shown here is derived from an EMBL/GenBank/DDBJ whole genome shotgun (WGS) entry which is preliminary data.</text>
</comment>
<protein>
    <recommendedName>
        <fullName evidence="3">Ribbon-helix-helix protein CopG domain-containing protein</fullName>
    </recommendedName>
</protein>
<sequence>MPKIVANPKTQAQIQKDSNARRGVKNKAFTLKLDDIELIKSLSKRLGIPQNQLIMDAVRAYNLGKQKEPD</sequence>
<accession>A0A1T0CK70</accession>
<evidence type="ECO:0000313" key="2">
    <source>
        <dbReference type="Proteomes" id="UP000191094"/>
    </source>
</evidence>
<dbReference type="RefSeq" id="WP_078306169.1">
    <property type="nucleotide sequence ID" value="NZ_CP147511.1"/>
</dbReference>
<organism evidence="1 2">
    <name type="scientific">Lwoffella lincolnii</name>
    <dbReference type="NCBI Taxonomy" id="90241"/>
    <lineage>
        <taxon>Bacteria</taxon>
        <taxon>Pseudomonadati</taxon>
        <taxon>Pseudomonadota</taxon>
        <taxon>Gammaproteobacteria</taxon>
        <taxon>Moraxellales</taxon>
        <taxon>Moraxellaceae</taxon>
        <taxon>Lwoffella</taxon>
    </lineage>
</organism>
<keyword evidence="2" id="KW-1185">Reference proteome</keyword>
<gene>
    <name evidence="1" type="ORF">B0682_00600</name>
</gene>
<proteinExistence type="predicted"/>
<dbReference type="Proteomes" id="UP000191094">
    <property type="component" value="Unassembled WGS sequence"/>
</dbReference>
<name>A0A1T0CK70_9GAMM</name>
<dbReference type="EMBL" id="MUYT01000001">
    <property type="protein sequence ID" value="OOS22758.1"/>
    <property type="molecule type" value="Genomic_DNA"/>
</dbReference>